<dbReference type="GO" id="GO:0007399">
    <property type="term" value="P:nervous system development"/>
    <property type="evidence" value="ECO:0007669"/>
    <property type="project" value="TreeGrafter"/>
</dbReference>
<evidence type="ECO:0000256" key="10">
    <source>
        <dbReference type="ARBA" id="ARBA00022840"/>
    </source>
</evidence>
<dbReference type="GO" id="GO:0004714">
    <property type="term" value="F:transmembrane receptor protein tyrosine kinase activity"/>
    <property type="evidence" value="ECO:0007669"/>
    <property type="project" value="UniProtKB-EC"/>
</dbReference>
<evidence type="ECO:0000256" key="1">
    <source>
        <dbReference type="ARBA" id="ARBA00004167"/>
    </source>
</evidence>
<dbReference type="PROSITE" id="PS00107">
    <property type="entry name" value="PROTEIN_KINASE_ATP"/>
    <property type="match status" value="1"/>
</dbReference>
<evidence type="ECO:0000256" key="19">
    <source>
        <dbReference type="PROSITE-ProRule" id="PRU10141"/>
    </source>
</evidence>
<dbReference type="InterPro" id="IPR001627">
    <property type="entry name" value="Semap_dom"/>
</dbReference>
<dbReference type="GO" id="GO:0007169">
    <property type="term" value="P:cell surface receptor protein tyrosine kinase signaling pathway"/>
    <property type="evidence" value="ECO:0007669"/>
    <property type="project" value="TreeGrafter"/>
</dbReference>
<feature type="binding site" evidence="19">
    <location>
        <position position="1008"/>
    </location>
    <ligand>
        <name>ATP</name>
        <dbReference type="ChEBI" id="CHEBI:30616"/>
    </ligand>
</feature>
<evidence type="ECO:0000256" key="14">
    <source>
        <dbReference type="ARBA" id="ARBA00023137"/>
    </source>
</evidence>
<keyword evidence="10 19" id="KW-0067">ATP-binding</keyword>
<evidence type="ECO:0000313" key="25">
    <source>
        <dbReference type="Proteomes" id="UP001347796"/>
    </source>
</evidence>
<keyword evidence="12 20" id="KW-1133">Transmembrane helix</keyword>
<evidence type="ECO:0000256" key="3">
    <source>
        <dbReference type="ARBA" id="ARBA00022553"/>
    </source>
</evidence>
<comment type="caution">
    <text evidence="24">The sequence shown here is derived from an EMBL/GenBank/DDBJ whole genome shotgun (WGS) entry which is preliminary data.</text>
</comment>
<evidence type="ECO:0000259" key="23">
    <source>
        <dbReference type="PROSITE" id="PS51004"/>
    </source>
</evidence>
<dbReference type="Gene3D" id="2.130.10.10">
    <property type="entry name" value="YVTN repeat-like/Quinoprotein amine dehydrogenase"/>
    <property type="match status" value="1"/>
</dbReference>
<evidence type="ECO:0000256" key="2">
    <source>
        <dbReference type="ARBA" id="ARBA00011902"/>
    </source>
</evidence>
<dbReference type="InterPro" id="IPR036352">
    <property type="entry name" value="Semap_dom_sf"/>
</dbReference>
<dbReference type="InterPro" id="IPR020635">
    <property type="entry name" value="Tyr_kinase_cat_dom"/>
</dbReference>
<gene>
    <name evidence="24" type="ORF">SNE40_014078</name>
</gene>
<dbReference type="InterPro" id="IPR008266">
    <property type="entry name" value="Tyr_kinase_AS"/>
</dbReference>
<dbReference type="InterPro" id="IPR011009">
    <property type="entry name" value="Kinase-like_dom_sf"/>
</dbReference>
<dbReference type="InterPro" id="IPR013783">
    <property type="entry name" value="Ig-like_fold"/>
</dbReference>
<dbReference type="SMART" id="SM00630">
    <property type="entry name" value="Sema"/>
    <property type="match status" value="1"/>
</dbReference>
<keyword evidence="3" id="KW-0597">Phosphoprotein</keyword>
<dbReference type="InterPro" id="IPR050122">
    <property type="entry name" value="RTK"/>
</dbReference>
<keyword evidence="11" id="KW-0832">Ubl conjugation</keyword>
<dbReference type="PROSITE" id="PS51004">
    <property type="entry name" value="SEMA"/>
    <property type="match status" value="1"/>
</dbReference>
<dbReference type="PANTHER" id="PTHR24416:SF564">
    <property type="entry name" value="MACROPHAGE-STIMULATING PROTEIN RECEPTOR"/>
    <property type="match status" value="1"/>
</dbReference>
<dbReference type="InterPro" id="IPR002909">
    <property type="entry name" value="IPT_dom"/>
</dbReference>
<evidence type="ECO:0000256" key="6">
    <source>
        <dbReference type="ARBA" id="ARBA00022729"/>
    </source>
</evidence>
<dbReference type="InterPro" id="IPR014756">
    <property type="entry name" value="Ig_E-set"/>
</dbReference>
<dbReference type="Gene3D" id="2.60.40.10">
    <property type="entry name" value="Immunoglobulins"/>
    <property type="match status" value="4"/>
</dbReference>
<keyword evidence="5 20" id="KW-0812">Transmembrane</keyword>
<dbReference type="SUPFAM" id="SSF56112">
    <property type="entry name" value="Protein kinase-like (PK-like)"/>
    <property type="match status" value="1"/>
</dbReference>
<evidence type="ECO:0000259" key="22">
    <source>
        <dbReference type="PROSITE" id="PS50011"/>
    </source>
</evidence>
<feature type="domain" description="Sema" evidence="23">
    <location>
        <begin position="1"/>
        <end position="448"/>
    </location>
</feature>
<evidence type="ECO:0000256" key="12">
    <source>
        <dbReference type="ARBA" id="ARBA00022989"/>
    </source>
</evidence>
<keyword evidence="16" id="KW-0325">Glycoprotein</keyword>
<keyword evidence="15" id="KW-0675">Receptor</keyword>
<dbReference type="Proteomes" id="UP001347796">
    <property type="component" value="Unassembled WGS sequence"/>
</dbReference>
<keyword evidence="14" id="KW-0829">Tyrosine-protein kinase</keyword>
<dbReference type="SMART" id="SM00429">
    <property type="entry name" value="IPT"/>
    <property type="match status" value="3"/>
</dbReference>
<evidence type="ECO:0000256" key="18">
    <source>
        <dbReference type="PROSITE-ProRule" id="PRU00352"/>
    </source>
</evidence>
<keyword evidence="6 21" id="KW-0732">Signal</keyword>
<dbReference type="EC" id="2.7.10.1" evidence="2"/>
<sequence>MINILLIVVVIYSSRGEEYKFQDNVNPSQVTVDSTTGDVYVSGVNYLYHFYSNLTIKNSLQIGPYPSSFQCTSNLETNSTGSDNQIHVLEINQVARKLLVCGSVCDGLCSYHDLNNISTWQWISQGKDNESSFGGKGPVSVLFLSNETEEFIVAISQPSPNHMITFRKFVDNENIRYIPPHRLNVFSEYRKLVMIRFIKTFKSDKFIYFLTVKMKNVTAFEGFESTIFRICLNNGTKSVYPFLEIPMICGKGYTIATSAAVGHYIYGKVAESALIIAFSKALNDTSDKPDPKFGTKVCSIKLDKIDDEFNFIQNHCDENEASVPDWMYGPSEQCKNSSGNEICDNISGTAIRSKKPYLDDEDKIIKWSSNDNLITSIITSTFNNSLQILLSTNDGHLLFWQENTSDLPWKKKTSEIVGISGLKADTVLDATSKYAYALNSNKVLKFNLDFCHDYTDCSLCLVNGKALNCVWFELKCVAFDSDFHQKRNVCPPSIREITPLYGPIYGGTCLTLRGSNLGSWNATVIVEVCGQSCEVNKKLSKNNSIIVCKLNAVNESNSCPVQVYVNDPGSDYKIIGSSKSPTKFNYVEVTPSFKPVHGPESGGTKITITGLDLVVNDKSDIRVEIHNISCNILPKNETENEVLCITGRFDRGDNNKSYKRESIVCSKLKITINGGTVTTKEEFCYMEDPTITDLGPLRSIKSGGTKVTVTGTNLDIISEPKIEIVMSNRSYVEACKTNSVHGTSLICKTPRTEEMSDDKVDAHVNFQMDGVEELNNFSKYNPDSSRIIISPDPELNPYRSEKKQNTIDKDVTISGSGLKHLGNDIQVQIGKLNCPVKQLSDTEIICHPNITYEAVNQTHFNIKVTVGNLQVTIGTIEVQKTKDTENFLNAKGINLWIIIGAAIFLIIMVMALCACIVRCNRSGHDKDRNGFHEMSESVGDSQYVTISGVQLVKRGMNAETLIAIDESQLLINRDVLIIGDIIGAGNFGCVFEGYLNEEGEEPTKVAIKTLQEKDFGEFSLKDFVEEALMMKDFDHPNVLQLLGISLNKDSSPLVVLPFMGNGDLLSFVANEEKEVSVDEIISFALDISRGMEYLSGLKIVHRDLAARNCMLDTNLHVKVADFGLTKDVYEKGYYHSDNKKTKLPIRWMALESIEKGTYSSKSDVWSLGVVIWELFTRGVTPYPGVEGWDLSRYVRSGRRLPKPWFCPDDMYELMLKCWNVNANNRPDFSIVTTELFQMAQVYEEVKPPSQTSEELKSPYAMVADALPNNKNIPSNIIIKTLVSIPQCYQYHDAIPEPPPTYFLLDSTSD</sequence>
<dbReference type="CDD" id="cd00192">
    <property type="entry name" value="PTKc"/>
    <property type="match status" value="1"/>
</dbReference>
<dbReference type="GO" id="GO:0043235">
    <property type="term" value="C:receptor complex"/>
    <property type="evidence" value="ECO:0007669"/>
    <property type="project" value="TreeGrafter"/>
</dbReference>
<dbReference type="GO" id="GO:0005886">
    <property type="term" value="C:plasma membrane"/>
    <property type="evidence" value="ECO:0007669"/>
    <property type="project" value="TreeGrafter"/>
</dbReference>
<dbReference type="InterPro" id="IPR000719">
    <property type="entry name" value="Prot_kinase_dom"/>
</dbReference>
<keyword evidence="4" id="KW-0808">Transferase</keyword>
<evidence type="ECO:0000256" key="4">
    <source>
        <dbReference type="ARBA" id="ARBA00022679"/>
    </source>
</evidence>
<dbReference type="Pfam" id="PF01833">
    <property type="entry name" value="TIG"/>
    <property type="match status" value="4"/>
</dbReference>
<evidence type="ECO:0000256" key="21">
    <source>
        <dbReference type="SAM" id="SignalP"/>
    </source>
</evidence>
<dbReference type="InterPro" id="IPR015943">
    <property type="entry name" value="WD40/YVTN_repeat-like_dom_sf"/>
</dbReference>
<feature type="signal peptide" evidence="21">
    <location>
        <begin position="1"/>
        <end position="16"/>
    </location>
</feature>
<dbReference type="FunFam" id="1.10.510.10:FF:000554">
    <property type="entry name" value="Predicted protein"/>
    <property type="match status" value="1"/>
</dbReference>
<keyword evidence="13 20" id="KW-0472">Membrane</keyword>
<organism evidence="24 25">
    <name type="scientific">Patella caerulea</name>
    <name type="common">Rayed Mediterranean limpet</name>
    <dbReference type="NCBI Taxonomy" id="87958"/>
    <lineage>
        <taxon>Eukaryota</taxon>
        <taxon>Metazoa</taxon>
        <taxon>Spiralia</taxon>
        <taxon>Lophotrochozoa</taxon>
        <taxon>Mollusca</taxon>
        <taxon>Gastropoda</taxon>
        <taxon>Patellogastropoda</taxon>
        <taxon>Patelloidea</taxon>
        <taxon>Patellidae</taxon>
        <taxon>Patella</taxon>
    </lineage>
</organism>
<dbReference type="GO" id="GO:0016477">
    <property type="term" value="P:cell migration"/>
    <property type="evidence" value="ECO:0007669"/>
    <property type="project" value="TreeGrafter"/>
</dbReference>
<feature type="transmembrane region" description="Helical" evidence="20">
    <location>
        <begin position="895"/>
        <end position="917"/>
    </location>
</feature>
<evidence type="ECO:0000256" key="13">
    <source>
        <dbReference type="ARBA" id="ARBA00023136"/>
    </source>
</evidence>
<dbReference type="PANTHER" id="PTHR24416">
    <property type="entry name" value="TYROSINE-PROTEIN KINASE RECEPTOR"/>
    <property type="match status" value="1"/>
</dbReference>
<dbReference type="SUPFAM" id="SSF101912">
    <property type="entry name" value="Sema domain"/>
    <property type="match status" value="1"/>
</dbReference>
<keyword evidence="8 19" id="KW-0547">Nucleotide-binding</keyword>
<dbReference type="EMBL" id="JAZGQO010000010">
    <property type="protein sequence ID" value="KAK6175676.1"/>
    <property type="molecule type" value="Genomic_DNA"/>
</dbReference>
<keyword evidence="7" id="KW-0677">Repeat</keyword>
<feature type="domain" description="Protein kinase" evidence="22">
    <location>
        <begin position="976"/>
        <end position="1237"/>
    </location>
</feature>
<proteinExistence type="predicted"/>
<name>A0AAN8PQ11_PATCE</name>
<dbReference type="Gene3D" id="3.30.200.20">
    <property type="entry name" value="Phosphorylase Kinase, domain 1"/>
    <property type="match status" value="1"/>
</dbReference>
<keyword evidence="25" id="KW-1185">Reference proteome</keyword>
<evidence type="ECO:0000256" key="11">
    <source>
        <dbReference type="ARBA" id="ARBA00022843"/>
    </source>
</evidence>
<comment type="subcellular location">
    <subcellularLocation>
        <location evidence="1">Membrane</location>
        <topology evidence="1">Single-pass membrane protein</topology>
    </subcellularLocation>
</comment>
<dbReference type="SUPFAM" id="SSF81296">
    <property type="entry name" value="E set domains"/>
    <property type="match status" value="4"/>
</dbReference>
<evidence type="ECO:0000256" key="16">
    <source>
        <dbReference type="ARBA" id="ARBA00023180"/>
    </source>
</evidence>
<dbReference type="PRINTS" id="PR00109">
    <property type="entry name" value="TYRKINASE"/>
</dbReference>
<dbReference type="Gene3D" id="1.10.510.10">
    <property type="entry name" value="Transferase(Phosphotransferase) domain 1"/>
    <property type="match status" value="1"/>
</dbReference>
<evidence type="ECO:0000256" key="17">
    <source>
        <dbReference type="ARBA" id="ARBA00051243"/>
    </source>
</evidence>
<dbReference type="Pfam" id="PF07714">
    <property type="entry name" value="PK_Tyr_Ser-Thr"/>
    <property type="match status" value="1"/>
</dbReference>
<evidence type="ECO:0000313" key="24">
    <source>
        <dbReference type="EMBL" id="KAK6175676.1"/>
    </source>
</evidence>
<evidence type="ECO:0000256" key="15">
    <source>
        <dbReference type="ARBA" id="ARBA00023170"/>
    </source>
</evidence>
<dbReference type="SMART" id="SM00219">
    <property type="entry name" value="TyrKc"/>
    <property type="match status" value="1"/>
</dbReference>
<dbReference type="InterPro" id="IPR001245">
    <property type="entry name" value="Ser-Thr/Tyr_kinase_cat_dom"/>
</dbReference>
<dbReference type="InterPro" id="IPR017441">
    <property type="entry name" value="Protein_kinase_ATP_BS"/>
</dbReference>
<dbReference type="PROSITE" id="PS00109">
    <property type="entry name" value="PROTEIN_KINASE_TYR"/>
    <property type="match status" value="1"/>
</dbReference>
<evidence type="ECO:0000256" key="9">
    <source>
        <dbReference type="ARBA" id="ARBA00022777"/>
    </source>
</evidence>
<dbReference type="GO" id="GO:0005524">
    <property type="term" value="F:ATP binding"/>
    <property type="evidence" value="ECO:0007669"/>
    <property type="project" value="UniProtKB-UniRule"/>
</dbReference>
<feature type="chain" id="PRO_5042819382" description="receptor protein-tyrosine kinase" evidence="21">
    <location>
        <begin position="17"/>
        <end position="1309"/>
    </location>
</feature>
<evidence type="ECO:0000256" key="8">
    <source>
        <dbReference type="ARBA" id="ARBA00022741"/>
    </source>
</evidence>
<comment type="catalytic activity">
    <reaction evidence="17">
        <text>L-tyrosyl-[protein] + ATP = O-phospho-L-tyrosyl-[protein] + ADP + H(+)</text>
        <dbReference type="Rhea" id="RHEA:10596"/>
        <dbReference type="Rhea" id="RHEA-COMP:10136"/>
        <dbReference type="Rhea" id="RHEA-COMP:20101"/>
        <dbReference type="ChEBI" id="CHEBI:15378"/>
        <dbReference type="ChEBI" id="CHEBI:30616"/>
        <dbReference type="ChEBI" id="CHEBI:46858"/>
        <dbReference type="ChEBI" id="CHEBI:61978"/>
        <dbReference type="ChEBI" id="CHEBI:456216"/>
        <dbReference type="EC" id="2.7.10.1"/>
    </reaction>
</comment>
<evidence type="ECO:0000256" key="5">
    <source>
        <dbReference type="ARBA" id="ARBA00022692"/>
    </source>
</evidence>
<evidence type="ECO:0000256" key="20">
    <source>
        <dbReference type="SAM" id="Phobius"/>
    </source>
</evidence>
<dbReference type="PROSITE" id="PS50011">
    <property type="entry name" value="PROTEIN_KINASE_DOM"/>
    <property type="match status" value="1"/>
</dbReference>
<reference evidence="24 25" key="1">
    <citation type="submission" date="2024-01" db="EMBL/GenBank/DDBJ databases">
        <title>The genome of the rayed Mediterranean limpet Patella caerulea (Linnaeus, 1758).</title>
        <authorList>
            <person name="Anh-Thu Weber A."/>
            <person name="Halstead-Nussloch G."/>
        </authorList>
    </citation>
    <scope>NUCLEOTIDE SEQUENCE [LARGE SCALE GENOMIC DNA]</scope>
    <source>
        <strain evidence="24">AATW-2023a</strain>
        <tissue evidence="24">Whole specimen</tissue>
    </source>
</reference>
<comment type="caution">
    <text evidence="18">Lacks conserved residue(s) required for the propagation of feature annotation.</text>
</comment>
<accession>A0AAN8PQ11</accession>
<evidence type="ECO:0000256" key="7">
    <source>
        <dbReference type="ARBA" id="ARBA00022737"/>
    </source>
</evidence>
<keyword evidence="9" id="KW-0418">Kinase</keyword>
<protein>
    <recommendedName>
        <fullName evidence="2">receptor protein-tyrosine kinase</fullName>
        <ecNumber evidence="2">2.7.10.1</ecNumber>
    </recommendedName>
</protein>
<dbReference type="CDD" id="cd00603">
    <property type="entry name" value="IPT_PCSR"/>
    <property type="match status" value="2"/>
</dbReference>